<evidence type="ECO:0000256" key="17">
    <source>
        <dbReference type="ARBA" id="ARBA00078074"/>
    </source>
</evidence>
<gene>
    <name evidence="19" type="ORF">SAMN02745784_00016</name>
</gene>
<dbReference type="GO" id="GO:0006508">
    <property type="term" value="P:proteolysis"/>
    <property type="evidence" value="ECO:0007669"/>
    <property type="project" value="UniProtKB-KW"/>
</dbReference>
<evidence type="ECO:0000256" key="13">
    <source>
        <dbReference type="ARBA" id="ARBA00071271"/>
    </source>
</evidence>
<dbReference type="Pfam" id="PF01546">
    <property type="entry name" value="Peptidase_M20"/>
    <property type="match status" value="1"/>
</dbReference>
<dbReference type="FunFam" id="3.40.630.10:FF:000015">
    <property type="entry name" value="Aminoacyl-histidine dipeptidase PepD"/>
    <property type="match status" value="1"/>
</dbReference>
<dbReference type="InterPro" id="IPR001160">
    <property type="entry name" value="Peptidase_M20C"/>
</dbReference>
<dbReference type="GO" id="GO:0070573">
    <property type="term" value="F:metallodipeptidase activity"/>
    <property type="evidence" value="ECO:0007669"/>
    <property type="project" value="TreeGrafter"/>
</dbReference>
<dbReference type="GO" id="GO:0005829">
    <property type="term" value="C:cytosol"/>
    <property type="evidence" value="ECO:0007669"/>
    <property type="project" value="TreeGrafter"/>
</dbReference>
<evidence type="ECO:0000259" key="18">
    <source>
        <dbReference type="Pfam" id="PF07687"/>
    </source>
</evidence>
<dbReference type="PIRSF" id="PIRSF016599">
    <property type="entry name" value="Xaa-His_dipept"/>
    <property type="match status" value="1"/>
</dbReference>
<evidence type="ECO:0000256" key="10">
    <source>
        <dbReference type="ARBA" id="ARBA00038976"/>
    </source>
</evidence>
<keyword evidence="7" id="KW-0482">Metalloprotease</keyword>
<sequence>MRVLEGLKPERVMYYFEEISKIPRCSYDEQRISNYLVNLGKNLGLEVIQDEALNVIIKKPAYKGYENSPIVILQGHMDMVGEKTNDSNHNFSKDPIKMEIDGDYIIARETTLGADNGIAVAMALAILESKDIPHPTLEVLITSNEESGMSGAEALSPSNIEGKILINIDSEEEGKILVSCAGGERNIITIPIEWKELSEKKELYELIVTGLKGGHSGMEINKSRGNANKIMGRILNTLNRNVDIDLCYIEGGSKSNAIPRYAKIIVGIPRSDIEETKGIISNIEKDLKFELNSSDKDIKLGINKIQNNRYRAFSKDTKEKIIASLMLLPNGVHSMSMDIEGLVESSNNVGVIKTVEDEIAIEISIRSSVGTLKSYISNQIRLLAEIMEIKWERLSSYPAWEYSKESYIRDIFKETYKDIYGKDIDITAIHAGLECGLFKEKFGDMDMVSFGPNMYGVHAPGEKLSISSTERTYELLLKVLERIK</sequence>
<dbReference type="NCBIfam" id="TIGR01893">
    <property type="entry name" value="aa-his-dipept"/>
    <property type="match status" value="1"/>
</dbReference>
<evidence type="ECO:0000256" key="2">
    <source>
        <dbReference type="ARBA" id="ARBA00001947"/>
    </source>
</evidence>
<accession>A0A1M4S4X4</accession>
<evidence type="ECO:0000256" key="15">
    <source>
        <dbReference type="ARBA" id="ARBA00076004"/>
    </source>
</evidence>
<evidence type="ECO:0000256" key="1">
    <source>
        <dbReference type="ARBA" id="ARBA00001941"/>
    </source>
</evidence>
<dbReference type="GO" id="GO:0046872">
    <property type="term" value="F:metal ion binding"/>
    <property type="evidence" value="ECO:0007669"/>
    <property type="project" value="UniProtKB-KW"/>
</dbReference>
<evidence type="ECO:0000256" key="9">
    <source>
        <dbReference type="ARBA" id="ARBA00036421"/>
    </source>
</evidence>
<evidence type="ECO:0000256" key="14">
    <source>
        <dbReference type="ARBA" id="ARBA00075285"/>
    </source>
</evidence>
<evidence type="ECO:0000256" key="7">
    <source>
        <dbReference type="ARBA" id="ARBA00023049"/>
    </source>
</evidence>
<dbReference type="SUPFAM" id="SSF53187">
    <property type="entry name" value="Zn-dependent exopeptidases"/>
    <property type="match status" value="1"/>
</dbReference>
<keyword evidence="5" id="KW-0378">Hydrolase</keyword>
<evidence type="ECO:0000313" key="19">
    <source>
        <dbReference type="EMBL" id="SHE27210.1"/>
    </source>
</evidence>
<dbReference type="AlphaFoldDB" id="A0A1M4S4X4"/>
<dbReference type="Proteomes" id="UP000184114">
    <property type="component" value="Unassembled WGS sequence"/>
</dbReference>
<dbReference type="EC" id="3.4.13.18" evidence="10"/>
<proteinExistence type="inferred from homology"/>
<comment type="similarity">
    <text evidence="12">Belongs to the peptidase M20C family.</text>
</comment>
<keyword evidence="8" id="KW-0170">Cobalt</keyword>
<dbReference type="EMBL" id="FQTY01000001">
    <property type="protein sequence ID" value="SHE27210.1"/>
    <property type="molecule type" value="Genomic_DNA"/>
</dbReference>
<dbReference type="Pfam" id="PF07687">
    <property type="entry name" value="M20_dimer"/>
    <property type="match status" value="1"/>
</dbReference>
<comment type="cofactor">
    <cofactor evidence="1">
        <name>Co(2+)</name>
        <dbReference type="ChEBI" id="CHEBI:48828"/>
    </cofactor>
</comment>
<evidence type="ECO:0000313" key="20">
    <source>
        <dbReference type="Proteomes" id="UP000184114"/>
    </source>
</evidence>
<dbReference type="Gene3D" id="3.40.630.10">
    <property type="entry name" value="Zn peptidases"/>
    <property type="match status" value="2"/>
</dbReference>
<dbReference type="PANTHER" id="PTHR43501">
    <property type="entry name" value="CYTOSOL NON-SPECIFIC DIPEPTIDASE"/>
    <property type="match status" value="1"/>
</dbReference>
<organism evidence="19 20">
    <name type="scientific">Tissierella praeacuta DSM 18095</name>
    <dbReference type="NCBI Taxonomy" id="1123404"/>
    <lineage>
        <taxon>Bacteria</taxon>
        <taxon>Bacillati</taxon>
        <taxon>Bacillota</taxon>
        <taxon>Tissierellia</taxon>
        <taxon>Tissierellales</taxon>
        <taxon>Tissierellaceae</taxon>
        <taxon>Tissierella</taxon>
    </lineage>
</organism>
<dbReference type="STRING" id="1123404.SAMN02745784_00016"/>
<evidence type="ECO:0000256" key="6">
    <source>
        <dbReference type="ARBA" id="ARBA00022833"/>
    </source>
</evidence>
<evidence type="ECO:0000256" key="16">
    <source>
        <dbReference type="ARBA" id="ARBA00077688"/>
    </source>
</evidence>
<evidence type="ECO:0000256" key="3">
    <source>
        <dbReference type="ARBA" id="ARBA00022670"/>
    </source>
</evidence>
<dbReference type="PRINTS" id="PR00934">
    <property type="entry name" value="XHISDIPTASE"/>
</dbReference>
<protein>
    <recommendedName>
        <fullName evidence="13">Cytosol non-specific dipeptidase</fullName>
        <ecNumber evidence="10">3.4.13.18</ecNumber>
    </recommendedName>
    <alternativeName>
        <fullName evidence="16">Aminoacyl-histidine dipeptidase</fullName>
    </alternativeName>
    <alternativeName>
        <fullName evidence="15">Beta-alanyl-histidine dipeptidase</fullName>
    </alternativeName>
    <alternativeName>
        <fullName evidence="14">Carnosinase</fullName>
    </alternativeName>
    <alternativeName>
        <fullName evidence="11">Peptidase D</fullName>
    </alternativeName>
    <alternativeName>
        <fullName evidence="17">Xaa-His dipeptidase</fullName>
    </alternativeName>
</protein>
<dbReference type="FunFam" id="3.40.630.10:FF:000072">
    <property type="entry name" value="Aminoacyl-histidine dipeptidase"/>
    <property type="match status" value="1"/>
</dbReference>
<keyword evidence="20" id="KW-1185">Reference proteome</keyword>
<evidence type="ECO:0000256" key="4">
    <source>
        <dbReference type="ARBA" id="ARBA00022723"/>
    </source>
</evidence>
<dbReference type="PANTHER" id="PTHR43501:SF1">
    <property type="entry name" value="CYTOSOL NON-SPECIFIC DIPEPTIDASE"/>
    <property type="match status" value="1"/>
</dbReference>
<evidence type="ECO:0000256" key="12">
    <source>
        <dbReference type="ARBA" id="ARBA00061423"/>
    </source>
</evidence>
<dbReference type="InterPro" id="IPR002933">
    <property type="entry name" value="Peptidase_M20"/>
</dbReference>
<keyword evidence="3" id="KW-0645">Protease</keyword>
<reference evidence="20" key="1">
    <citation type="submission" date="2016-11" db="EMBL/GenBank/DDBJ databases">
        <authorList>
            <person name="Varghese N."/>
            <person name="Submissions S."/>
        </authorList>
    </citation>
    <scope>NUCLEOTIDE SEQUENCE [LARGE SCALE GENOMIC DNA]</scope>
    <source>
        <strain evidence="20">DSM 18095</strain>
    </source>
</reference>
<keyword evidence="6" id="KW-0862">Zinc</keyword>
<dbReference type="CDD" id="cd03890">
    <property type="entry name" value="M20_pepD"/>
    <property type="match status" value="1"/>
</dbReference>
<dbReference type="InterPro" id="IPR011650">
    <property type="entry name" value="Peptidase_M20_dimer"/>
</dbReference>
<keyword evidence="4" id="KW-0479">Metal-binding</keyword>
<evidence type="ECO:0000256" key="8">
    <source>
        <dbReference type="ARBA" id="ARBA00023285"/>
    </source>
</evidence>
<comment type="cofactor">
    <cofactor evidence="2">
        <name>Zn(2+)</name>
        <dbReference type="ChEBI" id="CHEBI:29105"/>
    </cofactor>
</comment>
<comment type="catalytic activity">
    <reaction evidence="9">
        <text>Hydrolysis of dipeptides, preferentially hydrophobic dipeptides including prolyl amino acids.</text>
        <dbReference type="EC" id="3.4.13.18"/>
    </reaction>
</comment>
<evidence type="ECO:0000256" key="11">
    <source>
        <dbReference type="ARBA" id="ARBA00044252"/>
    </source>
</evidence>
<feature type="domain" description="Peptidase M20 dimerisation" evidence="18">
    <location>
        <begin position="210"/>
        <end position="291"/>
    </location>
</feature>
<evidence type="ECO:0000256" key="5">
    <source>
        <dbReference type="ARBA" id="ARBA00022801"/>
    </source>
</evidence>
<name>A0A1M4S4X4_9FIRM</name>